<evidence type="ECO:0000313" key="1">
    <source>
        <dbReference type="EMBL" id="KAA6383304.1"/>
    </source>
</evidence>
<sequence length="73" mass="8403">MLVHYKYMYYQVRSCNSGAGARVRAWFPTLPTQNIVYFYVWVRGRPLPWDPLTPNTSAIQRAKIAAPGKSGRK</sequence>
<dbReference type="EMBL" id="SNRW01006318">
    <property type="protein sequence ID" value="KAA6383304.1"/>
    <property type="molecule type" value="Genomic_DNA"/>
</dbReference>
<organism evidence="1 2">
    <name type="scientific">Streblomastix strix</name>
    <dbReference type="NCBI Taxonomy" id="222440"/>
    <lineage>
        <taxon>Eukaryota</taxon>
        <taxon>Metamonada</taxon>
        <taxon>Preaxostyla</taxon>
        <taxon>Oxymonadida</taxon>
        <taxon>Streblomastigidae</taxon>
        <taxon>Streblomastix</taxon>
    </lineage>
</organism>
<gene>
    <name evidence="1" type="ORF">EZS28_021170</name>
</gene>
<protein>
    <submittedName>
        <fullName evidence="1">Uncharacterized protein</fullName>
    </submittedName>
</protein>
<dbReference type="Proteomes" id="UP000324800">
    <property type="component" value="Unassembled WGS sequence"/>
</dbReference>
<name>A0A5J4VLK4_9EUKA</name>
<accession>A0A5J4VLK4</accession>
<proteinExistence type="predicted"/>
<comment type="caution">
    <text evidence="1">The sequence shown here is derived from an EMBL/GenBank/DDBJ whole genome shotgun (WGS) entry which is preliminary data.</text>
</comment>
<evidence type="ECO:0000313" key="2">
    <source>
        <dbReference type="Proteomes" id="UP000324800"/>
    </source>
</evidence>
<reference evidence="1 2" key="1">
    <citation type="submission" date="2019-03" db="EMBL/GenBank/DDBJ databases">
        <title>Single cell metagenomics reveals metabolic interactions within the superorganism composed of flagellate Streblomastix strix and complex community of Bacteroidetes bacteria on its surface.</title>
        <authorList>
            <person name="Treitli S.C."/>
            <person name="Kolisko M."/>
            <person name="Husnik F."/>
            <person name="Keeling P."/>
            <person name="Hampl V."/>
        </authorList>
    </citation>
    <scope>NUCLEOTIDE SEQUENCE [LARGE SCALE GENOMIC DNA]</scope>
    <source>
        <strain evidence="1">ST1C</strain>
    </source>
</reference>
<dbReference type="AlphaFoldDB" id="A0A5J4VLK4"/>